<keyword evidence="2" id="KW-0238">DNA-binding</keyword>
<protein>
    <submittedName>
        <fullName evidence="5">Helix-turn-helix domain-containing protein</fullName>
    </submittedName>
</protein>
<accession>A0ABW2P4Y1</accession>
<evidence type="ECO:0000256" key="1">
    <source>
        <dbReference type="ARBA" id="ARBA00023015"/>
    </source>
</evidence>
<proteinExistence type="predicted"/>
<sequence>MSQRNHLVEDPRAMRALAHPARLAILGRLQTEGPATATECARVAGLSPSACSYHLRMLAKYGFVEDAPPRGDGRERLWRAPHRGITISEPDELTSELVEAKNVLSRTVVDQMVEETFRYLESSARESKQWRQAALLAHMLLRVNAEELAELGERVTAILEPYLSKSRSPEEAPPDARLIRGIVHLFPHSPAP</sequence>
<evidence type="ECO:0000256" key="2">
    <source>
        <dbReference type="ARBA" id="ARBA00023125"/>
    </source>
</evidence>
<dbReference type="PANTHER" id="PTHR33154:SF33">
    <property type="entry name" value="TRANSCRIPTIONAL REPRESSOR SDPR"/>
    <property type="match status" value="1"/>
</dbReference>
<keyword evidence="6" id="KW-1185">Reference proteome</keyword>
<evidence type="ECO:0000259" key="4">
    <source>
        <dbReference type="SMART" id="SM00418"/>
    </source>
</evidence>
<dbReference type="InterPro" id="IPR051081">
    <property type="entry name" value="HTH_MetalResp_TranReg"/>
</dbReference>
<keyword evidence="1" id="KW-0805">Transcription regulation</keyword>
<dbReference type="EMBL" id="JBHTCG010000008">
    <property type="protein sequence ID" value="MFC7383345.1"/>
    <property type="molecule type" value="Genomic_DNA"/>
</dbReference>
<dbReference type="InterPro" id="IPR011991">
    <property type="entry name" value="ArsR-like_HTH"/>
</dbReference>
<dbReference type="PANTHER" id="PTHR33154">
    <property type="entry name" value="TRANSCRIPTIONAL REGULATOR, ARSR FAMILY"/>
    <property type="match status" value="1"/>
</dbReference>
<name>A0ABW2P4Y1_9ACTN</name>
<dbReference type="SMART" id="SM00418">
    <property type="entry name" value="HTH_ARSR"/>
    <property type="match status" value="1"/>
</dbReference>
<dbReference type="InterPro" id="IPR036390">
    <property type="entry name" value="WH_DNA-bd_sf"/>
</dbReference>
<evidence type="ECO:0000256" key="3">
    <source>
        <dbReference type="ARBA" id="ARBA00023163"/>
    </source>
</evidence>
<organism evidence="5 6">
    <name type="scientific">Sphaerisporangium rhizosphaerae</name>
    <dbReference type="NCBI Taxonomy" id="2269375"/>
    <lineage>
        <taxon>Bacteria</taxon>
        <taxon>Bacillati</taxon>
        <taxon>Actinomycetota</taxon>
        <taxon>Actinomycetes</taxon>
        <taxon>Streptosporangiales</taxon>
        <taxon>Streptosporangiaceae</taxon>
        <taxon>Sphaerisporangium</taxon>
    </lineage>
</organism>
<reference evidence="6" key="1">
    <citation type="journal article" date="2019" name="Int. J. Syst. Evol. Microbiol.">
        <title>The Global Catalogue of Microorganisms (GCM) 10K type strain sequencing project: providing services to taxonomists for standard genome sequencing and annotation.</title>
        <authorList>
            <consortium name="The Broad Institute Genomics Platform"/>
            <consortium name="The Broad Institute Genome Sequencing Center for Infectious Disease"/>
            <person name="Wu L."/>
            <person name="Ma J."/>
        </authorList>
    </citation>
    <scope>NUCLEOTIDE SEQUENCE [LARGE SCALE GENOMIC DNA]</scope>
    <source>
        <strain evidence="6">CECT 7649</strain>
    </source>
</reference>
<keyword evidence="3" id="KW-0804">Transcription</keyword>
<dbReference type="RefSeq" id="WP_354842229.1">
    <property type="nucleotide sequence ID" value="NZ_JBHTCG010000008.1"/>
</dbReference>
<comment type="caution">
    <text evidence="5">The sequence shown here is derived from an EMBL/GenBank/DDBJ whole genome shotgun (WGS) entry which is preliminary data.</text>
</comment>
<dbReference type="Pfam" id="PF12840">
    <property type="entry name" value="HTH_20"/>
    <property type="match status" value="1"/>
</dbReference>
<gene>
    <name evidence="5" type="ORF">ACFQSB_14080</name>
</gene>
<dbReference type="Gene3D" id="1.10.10.10">
    <property type="entry name" value="Winged helix-like DNA-binding domain superfamily/Winged helix DNA-binding domain"/>
    <property type="match status" value="1"/>
</dbReference>
<dbReference type="CDD" id="cd00090">
    <property type="entry name" value="HTH_ARSR"/>
    <property type="match status" value="1"/>
</dbReference>
<dbReference type="Proteomes" id="UP001596496">
    <property type="component" value="Unassembled WGS sequence"/>
</dbReference>
<dbReference type="InterPro" id="IPR001845">
    <property type="entry name" value="HTH_ArsR_DNA-bd_dom"/>
</dbReference>
<feature type="domain" description="HTH arsR-type" evidence="4">
    <location>
        <begin position="12"/>
        <end position="92"/>
    </location>
</feature>
<evidence type="ECO:0000313" key="6">
    <source>
        <dbReference type="Proteomes" id="UP001596496"/>
    </source>
</evidence>
<dbReference type="SUPFAM" id="SSF46785">
    <property type="entry name" value="Winged helix' DNA-binding domain"/>
    <property type="match status" value="1"/>
</dbReference>
<evidence type="ECO:0000313" key="5">
    <source>
        <dbReference type="EMBL" id="MFC7383345.1"/>
    </source>
</evidence>
<dbReference type="InterPro" id="IPR036388">
    <property type="entry name" value="WH-like_DNA-bd_sf"/>
</dbReference>